<evidence type="ECO:0000313" key="8">
    <source>
        <dbReference type="Proteomes" id="UP000249493"/>
    </source>
</evidence>
<evidence type="ECO:0000256" key="1">
    <source>
        <dbReference type="ARBA" id="ARBA00022475"/>
    </source>
</evidence>
<evidence type="ECO:0000256" key="5">
    <source>
        <dbReference type="SAM" id="Phobius"/>
    </source>
</evidence>
<dbReference type="InterPro" id="IPR010445">
    <property type="entry name" value="LapA_dom"/>
</dbReference>
<accession>A0A327N9B8</accession>
<reference evidence="7 8" key="1">
    <citation type="submission" date="2018-06" db="EMBL/GenBank/DDBJ databases">
        <authorList>
            <person name="Zhirakovskaya E."/>
        </authorList>
    </citation>
    <scope>NUCLEOTIDE SEQUENCE [LARGE SCALE GENOMIC DNA]</scope>
    <source>
        <strain evidence="7 8">LY3</strain>
    </source>
</reference>
<sequence>MSHVKRVIFFVIALLIVFATVIFVLENKQAVSLVFLGWSSPELPVAVSLILVLLIGMAIGPLLAFIFAQKKKGPRIS</sequence>
<keyword evidence="1" id="KW-1003">Cell membrane</keyword>
<comment type="caution">
    <text evidence="7">The sequence shown here is derived from an EMBL/GenBank/DDBJ whole genome shotgun (WGS) entry which is preliminary data.</text>
</comment>
<dbReference type="Proteomes" id="UP000249493">
    <property type="component" value="Unassembled WGS sequence"/>
</dbReference>
<keyword evidence="4 5" id="KW-0472">Membrane</keyword>
<evidence type="ECO:0000256" key="4">
    <source>
        <dbReference type="ARBA" id="ARBA00023136"/>
    </source>
</evidence>
<feature type="transmembrane region" description="Helical" evidence="5">
    <location>
        <begin position="7"/>
        <end position="25"/>
    </location>
</feature>
<name>A0A327N9B8_PSEFL</name>
<dbReference type="Pfam" id="PF06305">
    <property type="entry name" value="LapA_dom"/>
    <property type="match status" value="1"/>
</dbReference>
<organism evidence="7 8">
    <name type="scientific">Pseudomonas fluorescens</name>
    <dbReference type="NCBI Taxonomy" id="294"/>
    <lineage>
        <taxon>Bacteria</taxon>
        <taxon>Pseudomonadati</taxon>
        <taxon>Pseudomonadota</taxon>
        <taxon>Gammaproteobacteria</taxon>
        <taxon>Pseudomonadales</taxon>
        <taxon>Pseudomonadaceae</taxon>
        <taxon>Pseudomonas</taxon>
    </lineage>
</organism>
<evidence type="ECO:0000259" key="6">
    <source>
        <dbReference type="Pfam" id="PF06305"/>
    </source>
</evidence>
<dbReference type="GO" id="GO:0005886">
    <property type="term" value="C:plasma membrane"/>
    <property type="evidence" value="ECO:0007669"/>
    <property type="project" value="InterPro"/>
</dbReference>
<keyword evidence="2 5" id="KW-0812">Transmembrane</keyword>
<evidence type="ECO:0000313" key="7">
    <source>
        <dbReference type="EMBL" id="RAI71860.1"/>
    </source>
</evidence>
<evidence type="ECO:0000256" key="2">
    <source>
        <dbReference type="ARBA" id="ARBA00022692"/>
    </source>
</evidence>
<dbReference type="RefSeq" id="WP_111281812.1">
    <property type="nucleotide sequence ID" value="NZ_QLIN01000002.1"/>
</dbReference>
<proteinExistence type="predicted"/>
<feature type="domain" description="Lipopolysaccharide assembly protein A" evidence="6">
    <location>
        <begin position="26"/>
        <end position="68"/>
    </location>
</feature>
<dbReference type="EMBL" id="QLIN01000002">
    <property type="protein sequence ID" value="RAI71860.1"/>
    <property type="molecule type" value="Genomic_DNA"/>
</dbReference>
<gene>
    <name evidence="7" type="ORF">DOZ80_08480</name>
</gene>
<evidence type="ECO:0000256" key="3">
    <source>
        <dbReference type="ARBA" id="ARBA00022989"/>
    </source>
</evidence>
<feature type="transmembrane region" description="Helical" evidence="5">
    <location>
        <begin position="45"/>
        <end position="68"/>
    </location>
</feature>
<protein>
    <submittedName>
        <fullName evidence="7">DUF1049 domain-containing protein</fullName>
    </submittedName>
</protein>
<dbReference type="AlphaFoldDB" id="A0A327N9B8"/>
<keyword evidence="3 5" id="KW-1133">Transmembrane helix</keyword>